<proteinExistence type="predicted"/>
<gene>
    <name evidence="2" type="ORF">FQN05_07370</name>
</gene>
<comment type="caution">
    <text evidence="2">The sequence shown here is derived from an EMBL/GenBank/DDBJ whole genome shotgun (WGS) entry which is preliminary data.</text>
</comment>
<dbReference type="Proteomes" id="UP000320648">
    <property type="component" value="Unassembled WGS sequence"/>
</dbReference>
<feature type="region of interest" description="Disordered" evidence="1">
    <location>
        <begin position="1"/>
        <end position="37"/>
    </location>
</feature>
<protein>
    <recommendedName>
        <fullName evidence="4">Head-to-tail stopper</fullName>
    </recommendedName>
</protein>
<evidence type="ECO:0000256" key="1">
    <source>
        <dbReference type="SAM" id="MobiDB-lite"/>
    </source>
</evidence>
<sequence>MTGRNKLGNAITEETTSQVRVAGWAQPSSDEPKQAGHERLTVDLEIYAPPETFSDGDAVDIPGYGTLEVIGHPENYSHSPFGWDPGLVVVNTRRKDR</sequence>
<reference evidence="2 3" key="1">
    <citation type="submission" date="2019-07" db="EMBL/GenBank/DDBJ databases">
        <title>Draft genome of C. aurimucosum strain 15-4290.</title>
        <authorList>
            <person name="Pacheco L.G.C."/>
            <person name="Aguiar E.R.G.R."/>
            <person name="Navas J."/>
            <person name="Santos C.S."/>
            <person name="Rocha D.J.P.G."/>
        </authorList>
    </citation>
    <scope>NUCLEOTIDE SEQUENCE [LARGE SCALE GENOMIC DNA]</scope>
    <source>
        <strain evidence="2 3">15-4290</strain>
    </source>
</reference>
<accession>A0A558IPZ8</accession>
<dbReference type="EMBL" id="VMTX01000009">
    <property type="protein sequence ID" value="TVU83410.1"/>
    <property type="molecule type" value="Genomic_DNA"/>
</dbReference>
<name>A0A558IPZ8_9CORY</name>
<dbReference type="AlphaFoldDB" id="A0A558IPZ8"/>
<organism evidence="2 3">
    <name type="scientific">Corynebacterium aurimucosum</name>
    <dbReference type="NCBI Taxonomy" id="169292"/>
    <lineage>
        <taxon>Bacteria</taxon>
        <taxon>Bacillati</taxon>
        <taxon>Actinomycetota</taxon>
        <taxon>Actinomycetes</taxon>
        <taxon>Mycobacteriales</taxon>
        <taxon>Corynebacteriaceae</taxon>
        <taxon>Corynebacterium</taxon>
    </lineage>
</organism>
<evidence type="ECO:0008006" key="4">
    <source>
        <dbReference type="Google" id="ProtNLM"/>
    </source>
</evidence>
<evidence type="ECO:0000313" key="3">
    <source>
        <dbReference type="Proteomes" id="UP000320648"/>
    </source>
</evidence>
<evidence type="ECO:0000313" key="2">
    <source>
        <dbReference type="EMBL" id="TVU83410.1"/>
    </source>
</evidence>